<evidence type="ECO:0000313" key="3">
    <source>
        <dbReference type="Proteomes" id="UP000311919"/>
    </source>
</evidence>
<feature type="region of interest" description="Disordered" evidence="1">
    <location>
        <begin position="1"/>
        <end position="101"/>
    </location>
</feature>
<comment type="caution">
    <text evidence="2">The sequence shown here is derived from an EMBL/GenBank/DDBJ whole genome shotgun (WGS) entry which is preliminary data.</text>
</comment>
<dbReference type="Proteomes" id="UP000311919">
    <property type="component" value="Unassembled WGS sequence"/>
</dbReference>
<evidence type="ECO:0000313" key="2">
    <source>
        <dbReference type="EMBL" id="TNN04652.1"/>
    </source>
</evidence>
<accession>A0A4Z2CKB3</accession>
<proteinExistence type="predicted"/>
<protein>
    <submittedName>
        <fullName evidence="2">Uncharacterized protein</fullName>
    </submittedName>
</protein>
<name>A0A4Z2CKB3_SCHJA</name>
<feature type="compositionally biased region" description="Basic and acidic residues" evidence="1">
    <location>
        <begin position="1"/>
        <end position="15"/>
    </location>
</feature>
<sequence>MPHRTSREVAEEGKTQRRNFHARSSGPASKRQPSVLANEQNSRRSLKYSSKYDDRTPKAGPSGKLPPRRGRTPFPGSERLGTSNLLHHIISSRNNSVKSCA</sequence>
<dbReference type="EMBL" id="SKCS01001246">
    <property type="protein sequence ID" value="TNN04652.1"/>
    <property type="molecule type" value="Genomic_DNA"/>
</dbReference>
<dbReference type="AlphaFoldDB" id="A0A4Z2CKB3"/>
<reference evidence="2 3" key="1">
    <citation type="submission" date="2019-03" db="EMBL/GenBank/DDBJ databases">
        <title>An improved genome assembly of the fluke Schistosoma japonicum.</title>
        <authorList>
            <person name="Hu W."/>
            <person name="Luo F."/>
            <person name="Yin M."/>
            <person name="Mo X."/>
            <person name="Sun C."/>
            <person name="Wu Q."/>
            <person name="Zhu B."/>
            <person name="Xiang M."/>
            <person name="Wang J."/>
            <person name="Wang Y."/>
            <person name="Zhang T."/>
            <person name="Xu B."/>
            <person name="Zheng H."/>
            <person name="Feng Z."/>
        </authorList>
    </citation>
    <scope>NUCLEOTIDE SEQUENCE [LARGE SCALE GENOMIC DNA]</scope>
    <source>
        <strain evidence="2">HuSjv2</strain>
        <tissue evidence="2">Worms</tissue>
    </source>
</reference>
<feature type="non-terminal residue" evidence="2">
    <location>
        <position position="101"/>
    </location>
</feature>
<evidence type="ECO:0000256" key="1">
    <source>
        <dbReference type="SAM" id="MobiDB-lite"/>
    </source>
</evidence>
<feature type="compositionally biased region" description="Polar residues" evidence="1">
    <location>
        <begin position="80"/>
        <end position="101"/>
    </location>
</feature>
<gene>
    <name evidence="2" type="ORF">EWB00_000773</name>
</gene>
<feature type="compositionally biased region" description="Polar residues" evidence="1">
    <location>
        <begin position="31"/>
        <end position="40"/>
    </location>
</feature>
<organism evidence="2 3">
    <name type="scientific">Schistosoma japonicum</name>
    <name type="common">Blood fluke</name>
    <dbReference type="NCBI Taxonomy" id="6182"/>
    <lineage>
        <taxon>Eukaryota</taxon>
        <taxon>Metazoa</taxon>
        <taxon>Spiralia</taxon>
        <taxon>Lophotrochozoa</taxon>
        <taxon>Platyhelminthes</taxon>
        <taxon>Trematoda</taxon>
        <taxon>Digenea</taxon>
        <taxon>Strigeidida</taxon>
        <taxon>Schistosomatoidea</taxon>
        <taxon>Schistosomatidae</taxon>
        <taxon>Schistosoma</taxon>
    </lineage>
</organism>
<keyword evidence="3" id="KW-1185">Reference proteome</keyword>